<dbReference type="Proteomes" id="UP001150925">
    <property type="component" value="Unassembled WGS sequence"/>
</dbReference>
<evidence type="ECO:0000256" key="1">
    <source>
        <dbReference type="SAM" id="MobiDB-lite"/>
    </source>
</evidence>
<dbReference type="Pfam" id="PF24808">
    <property type="entry name" value="DUF7707"/>
    <property type="match status" value="1"/>
</dbReference>
<name>A0A9W8E7S4_9FUNG</name>
<dbReference type="OrthoDB" id="2121879at2759"/>
<reference evidence="4" key="1">
    <citation type="submission" date="2022-07" db="EMBL/GenBank/DDBJ databases">
        <title>Phylogenomic reconstructions and comparative analyses of Kickxellomycotina fungi.</title>
        <authorList>
            <person name="Reynolds N.K."/>
            <person name="Stajich J.E."/>
            <person name="Barry K."/>
            <person name="Grigoriev I.V."/>
            <person name="Crous P."/>
            <person name="Smith M.E."/>
        </authorList>
    </citation>
    <scope>NUCLEOTIDE SEQUENCE</scope>
    <source>
        <strain evidence="4">RSA 1196</strain>
    </source>
</reference>
<sequence length="193" mass="20546">MKAQLAFAVIFGLLSTSFAATSTTEEEAKPSATKSASKPSSSVSVSKSQKNMWCNQNNAFCKNVCQNITSSASVATCDSDTLVYDCRCKNGETPDSTEWNFPIPYYTCVQGVTDCQKNCDNGDTTCHQGCQKDCAAVNDPFAGNTTSVPTQSSDDTNEEDSEDIFDNAALSTTTTNVAFVAGMAALLMGMHQL</sequence>
<dbReference type="PANTHER" id="PTHR38118:SF2">
    <property type="entry name" value="CDP-ALCOHOL PHOSPHATIDYLTRANSFERASE PROTEIN"/>
    <property type="match status" value="1"/>
</dbReference>
<accession>A0A9W8E7S4</accession>
<proteinExistence type="predicted"/>
<keyword evidence="5" id="KW-1185">Reference proteome</keyword>
<feature type="chain" id="PRO_5040839338" description="DUF7707 domain-containing protein" evidence="2">
    <location>
        <begin position="20"/>
        <end position="193"/>
    </location>
</feature>
<evidence type="ECO:0000259" key="3">
    <source>
        <dbReference type="Pfam" id="PF24808"/>
    </source>
</evidence>
<evidence type="ECO:0000313" key="4">
    <source>
        <dbReference type="EMBL" id="KAJ1966932.1"/>
    </source>
</evidence>
<evidence type="ECO:0000313" key="5">
    <source>
        <dbReference type="Proteomes" id="UP001150925"/>
    </source>
</evidence>
<dbReference type="AlphaFoldDB" id="A0A9W8E7S4"/>
<organism evidence="4 5">
    <name type="scientific">Dispira parvispora</name>
    <dbReference type="NCBI Taxonomy" id="1520584"/>
    <lineage>
        <taxon>Eukaryota</taxon>
        <taxon>Fungi</taxon>
        <taxon>Fungi incertae sedis</taxon>
        <taxon>Zoopagomycota</taxon>
        <taxon>Kickxellomycotina</taxon>
        <taxon>Dimargaritomycetes</taxon>
        <taxon>Dimargaritales</taxon>
        <taxon>Dimargaritaceae</taxon>
        <taxon>Dispira</taxon>
    </lineage>
</organism>
<feature type="compositionally biased region" description="Low complexity" evidence="1">
    <location>
        <begin position="30"/>
        <end position="44"/>
    </location>
</feature>
<keyword evidence="2" id="KW-0732">Signal</keyword>
<dbReference type="InterPro" id="IPR056124">
    <property type="entry name" value="DUF7707"/>
</dbReference>
<feature type="domain" description="DUF7707" evidence="3">
    <location>
        <begin position="44"/>
        <end position="134"/>
    </location>
</feature>
<protein>
    <recommendedName>
        <fullName evidence="3">DUF7707 domain-containing protein</fullName>
    </recommendedName>
</protein>
<comment type="caution">
    <text evidence="4">The sequence shown here is derived from an EMBL/GenBank/DDBJ whole genome shotgun (WGS) entry which is preliminary data.</text>
</comment>
<feature type="signal peptide" evidence="2">
    <location>
        <begin position="1"/>
        <end position="19"/>
    </location>
</feature>
<dbReference type="PANTHER" id="PTHR38118">
    <property type="entry name" value="ANCHORED CELL WALL PROTEIN 11-RELATED"/>
    <property type="match status" value="1"/>
</dbReference>
<evidence type="ECO:0000256" key="2">
    <source>
        <dbReference type="SAM" id="SignalP"/>
    </source>
</evidence>
<gene>
    <name evidence="4" type="ORF">IWQ62_002158</name>
</gene>
<feature type="region of interest" description="Disordered" evidence="1">
    <location>
        <begin position="25"/>
        <end position="44"/>
    </location>
</feature>
<dbReference type="EMBL" id="JANBPY010000423">
    <property type="protein sequence ID" value="KAJ1966932.1"/>
    <property type="molecule type" value="Genomic_DNA"/>
</dbReference>